<dbReference type="EMBL" id="KB445798">
    <property type="protein sequence ID" value="EMD36500.1"/>
    <property type="molecule type" value="Genomic_DNA"/>
</dbReference>
<dbReference type="AlphaFoldDB" id="M2QWJ6"/>
<sequence length="79" mass="8713">MRREQLRGSARAVGPVVICQQADEGMRTSVCRVADNACQGVLVIFYSLTCGKWPLEIVTDVSPYKPRNETLNWLCSGPA</sequence>
<dbReference type="HOGENOM" id="CLU_2605817_0_0_1"/>
<gene>
    <name evidence="1" type="ORF">CERSUDRAFT_84693</name>
</gene>
<dbReference type="Proteomes" id="UP000016930">
    <property type="component" value="Unassembled WGS sequence"/>
</dbReference>
<accession>M2QWJ6</accession>
<keyword evidence="2" id="KW-1185">Reference proteome</keyword>
<organism evidence="1 2">
    <name type="scientific">Ceriporiopsis subvermispora (strain B)</name>
    <name type="common">White-rot fungus</name>
    <name type="synonym">Gelatoporia subvermispora</name>
    <dbReference type="NCBI Taxonomy" id="914234"/>
    <lineage>
        <taxon>Eukaryota</taxon>
        <taxon>Fungi</taxon>
        <taxon>Dikarya</taxon>
        <taxon>Basidiomycota</taxon>
        <taxon>Agaricomycotina</taxon>
        <taxon>Agaricomycetes</taxon>
        <taxon>Polyporales</taxon>
        <taxon>Gelatoporiaceae</taxon>
        <taxon>Gelatoporia</taxon>
    </lineage>
</organism>
<protein>
    <submittedName>
        <fullName evidence="1">Uncharacterized protein</fullName>
    </submittedName>
</protein>
<evidence type="ECO:0000313" key="2">
    <source>
        <dbReference type="Proteomes" id="UP000016930"/>
    </source>
</evidence>
<proteinExistence type="predicted"/>
<reference evidence="1 2" key="1">
    <citation type="journal article" date="2012" name="Proc. Natl. Acad. Sci. U.S.A.">
        <title>Comparative genomics of Ceriporiopsis subvermispora and Phanerochaete chrysosporium provide insight into selective ligninolysis.</title>
        <authorList>
            <person name="Fernandez-Fueyo E."/>
            <person name="Ruiz-Duenas F.J."/>
            <person name="Ferreira P."/>
            <person name="Floudas D."/>
            <person name="Hibbett D.S."/>
            <person name="Canessa P."/>
            <person name="Larrondo L.F."/>
            <person name="James T.Y."/>
            <person name="Seelenfreund D."/>
            <person name="Lobos S."/>
            <person name="Polanco R."/>
            <person name="Tello M."/>
            <person name="Honda Y."/>
            <person name="Watanabe T."/>
            <person name="Watanabe T."/>
            <person name="Ryu J.S."/>
            <person name="Kubicek C.P."/>
            <person name="Schmoll M."/>
            <person name="Gaskell J."/>
            <person name="Hammel K.E."/>
            <person name="St John F.J."/>
            <person name="Vanden Wymelenberg A."/>
            <person name="Sabat G."/>
            <person name="Splinter BonDurant S."/>
            <person name="Syed K."/>
            <person name="Yadav J.S."/>
            <person name="Doddapaneni H."/>
            <person name="Subramanian V."/>
            <person name="Lavin J.L."/>
            <person name="Oguiza J.A."/>
            <person name="Perez G."/>
            <person name="Pisabarro A.G."/>
            <person name="Ramirez L."/>
            <person name="Santoyo F."/>
            <person name="Master E."/>
            <person name="Coutinho P.M."/>
            <person name="Henrissat B."/>
            <person name="Lombard V."/>
            <person name="Magnuson J.K."/>
            <person name="Kuees U."/>
            <person name="Hori C."/>
            <person name="Igarashi K."/>
            <person name="Samejima M."/>
            <person name="Held B.W."/>
            <person name="Barry K.W."/>
            <person name="LaButti K.M."/>
            <person name="Lapidus A."/>
            <person name="Lindquist E.A."/>
            <person name="Lucas S.M."/>
            <person name="Riley R."/>
            <person name="Salamov A.A."/>
            <person name="Hoffmeister D."/>
            <person name="Schwenk D."/>
            <person name="Hadar Y."/>
            <person name="Yarden O."/>
            <person name="de Vries R.P."/>
            <person name="Wiebenga A."/>
            <person name="Stenlid J."/>
            <person name="Eastwood D."/>
            <person name="Grigoriev I.V."/>
            <person name="Berka R.M."/>
            <person name="Blanchette R.A."/>
            <person name="Kersten P."/>
            <person name="Martinez A.T."/>
            <person name="Vicuna R."/>
            <person name="Cullen D."/>
        </authorList>
    </citation>
    <scope>NUCLEOTIDE SEQUENCE [LARGE SCALE GENOMIC DNA]</scope>
    <source>
        <strain evidence="1 2">B</strain>
    </source>
</reference>
<name>M2QWJ6_CERS8</name>
<evidence type="ECO:0000313" key="1">
    <source>
        <dbReference type="EMBL" id="EMD36500.1"/>
    </source>
</evidence>